<dbReference type="RefSeq" id="WP_074824296.1">
    <property type="nucleotide sequence ID" value="NZ_FOEV01000004.1"/>
</dbReference>
<dbReference type="EMBL" id="FOEV01000004">
    <property type="protein sequence ID" value="SEQ24893.1"/>
    <property type="molecule type" value="Genomic_DNA"/>
</dbReference>
<sequence>MPIKELILASLLAVAVIPAAYSANPQPEPVSAAPATSNAQELAVDRFLKSLNFKTGKIVLNGNLATLDLPKEFVFLNSKDAERVLEAWGNPPSQNPPMGMVMPAGISPFERESWGMTVYYEKSGYVSDEDAADIDYADLLKDMQQDVRDGNKARQEQGYEPLELVGWAATPRYDKEGKKLYWAQELKLGNDTEHGLNYDIRVLGRKGVLVLSFIAGMDQLPQIQKSAPAVLAMTNFNDGNRYADFNPDIDKVAAYGIGALIAGKAAAKLGILAGALLLFKKLWMLPMLLIGWVFNRFRGKKKSEPVASTPVMNEPETPARTVMDMNSSETDDKK</sequence>
<evidence type="ECO:0000256" key="3">
    <source>
        <dbReference type="SAM" id="SignalP"/>
    </source>
</evidence>
<evidence type="ECO:0000313" key="5">
    <source>
        <dbReference type="Proteomes" id="UP000183210"/>
    </source>
</evidence>
<reference evidence="4 5" key="1">
    <citation type="submission" date="2016-10" db="EMBL/GenBank/DDBJ databases">
        <authorList>
            <person name="Varghese N."/>
            <person name="Submissions S."/>
        </authorList>
    </citation>
    <scope>NUCLEOTIDE SEQUENCE [LARGE SCALE GENOMIC DNA]</scope>
    <source>
        <strain evidence="4 5">LMG 21974</strain>
    </source>
</reference>
<name>A0A9X8QIX5_9PSED</name>
<dbReference type="Pfam" id="PF09935">
    <property type="entry name" value="DUF2167"/>
    <property type="match status" value="1"/>
</dbReference>
<feature type="chain" id="PRO_5040856933" evidence="3">
    <location>
        <begin position="23"/>
        <end position="334"/>
    </location>
</feature>
<dbReference type="AlphaFoldDB" id="A0A9X8QIX5"/>
<comment type="caution">
    <text evidence="4">The sequence shown here is derived from an EMBL/GenBank/DDBJ whole genome shotgun (WGS) entry which is preliminary data.</text>
</comment>
<organism evidence="4 5">
    <name type="scientific">Pseudomonas lutea</name>
    <dbReference type="NCBI Taxonomy" id="243924"/>
    <lineage>
        <taxon>Bacteria</taxon>
        <taxon>Pseudomonadati</taxon>
        <taxon>Pseudomonadota</taxon>
        <taxon>Gammaproteobacteria</taxon>
        <taxon>Pseudomonadales</taxon>
        <taxon>Pseudomonadaceae</taxon>
        <taxon>Pseudomonas</taxon>
    </lineage>
</organism>
<feature type="region of interest" description="Disordered" evidence="1">
    <location>
        <begin position="304"/>
        <end position="334"/>
    </location>
</feature>
<evidence type="ECO:0000256" key="1">
    <source>
        <dbReference type="SAM" id="MobiDB-lite"/>
    </source>
</evidence>
<feature type="transmembrane region" description="Helical" evidence="2">
    <location>
        <begin position="269"/>
        <end position="294"/>
    </location>
</feature>
<protein>
    <submittedName>
        <fullName evidence="4">Uncharacterized membrane-anchored protein</fullName>
    </submittedName>
</protein>
<keyword evidence="3" id="KW-0732">Signal</keyword>
<evidence type="ECO:0000256" key="2">
    <source>
        <dbReference type="SAM" id="Phobius"/>
    </source>
</evidence>
<dbReference type="InterPro" id="IPR018682">
    <property type="entry name" value="DUF2167_membr"/>
</dbReference>
<keyword evidence="2" id="KW-1133">Transmembrane helix</keyword>
<keyword evidence="2" id="KW-0812">Transmembrane</keyword>
<dbReference type="GeneID" id="300268269"/>
<dbReference type="Proteomes" id="UP000183210">
    <property type="component" value="Unassembled WGS sequence"/>
</dbReference>
<feature type="signal peptide" evidence="3">
    <location>
        <begin position="1"/>
        <end position="22"/>
    </location>
</feature>
<gene>
    <name evidence="4" type="ORF">SAMN05216409_104418</name>
</gene>
<keyword evidence="2" id="KW-0472">Membrane</keyword>
<evidence type="ECO:0000313" key="4">
    <source>
        <dbReference type="EMBL" id="SEQ24893.1"/>
    </source>
</evidence>
<accession>A0A9X8QIX5</accession>
<proteinExistence type="predicted"/>